<name>A0A017T0K1_9BACT</name>
<sequence>MTCDRHIERSFPPARRFRGALASGMLVSTGGVDPLQPSIARESSTRSADLIDQER</sequence>
<dbReference type="Proteomes" id="UP000019678">
    <property type="component" value="Unassembled WGS sequence"/>
</dbReference>
<evidence type="ECO:0000256" key="1">
    <source>
        <dbReference type="SAM" id="MobiDB-lite"/>
    </source>
</evidence>
<gene>
    <name evidence="2" type="ORF">CAP_6493</name>
</gene>
<feature type="region of interest" description="Disordered" evidence="1">
    <location>
        <begin position="29"/>
        <end position="55"/>
    </location>
</feature>
<dbReference type="AlphaFoldDB" id="A0A017T0K1"/>
<evidence type="ECO:0000313" key="3">
    <source>
        <dbReference type="Proteomes" id="UP000019678"/>
    </source>
</evidence>
<proteinExistence type="predicted"/>
<comment type="caution">
    <text evidence="2">The sequence shown here is derived from an EMBL/GenBank/DDBJ whole genome shotgun (WGS) entry which is preliminary data.</text>
</comment>
<evidence type="ECO:0000313" key="2">
    <source>
        <dbReference type="EMBL" id="EYF02758.1"/>
    </source>
</evidence>
<keyword evidence="3" id="KW-1185">Reference proteome</keyword>
<accession>A0A017T0K1</accession>
<dbReference type="EMBL" id="ASRX01000055">
    <property type="protein sequence ID" value="EYF02758.1"/>
    <property type="molecule type" value="Genomic_DNA"/>
</dbReference>
<organism evidence="2 3">
    <name type="scientific">Chondromyces apiculatus DSM 436</name>
    <dbReference type="NCBI Taxonomy" id="1192034"/>
    <lineage>
        <taxon>Bacteria</taxon>
        <taxon>Pseudomonadati</taxon>
        <taxon>Myxococcota</taxon>
        <taxon>Polyangia</taxon>
        <taxon>Polyangiales</taxon>
        <taxon>Polyangiaceae</taxon>
        <taxon>Chondromyces</taxon>
    </lineage>
</organism>
<protein>
    <submittedName>
        <fullName evidence="2">Uncharacterized protein</fullName>
    </submittedName>
</protein>
<reference evidence="2 3" key="1">
    <citation type="submission" date="2013-05" db="EMBL/GenBank/DDBJ databases">
        <title>Genome assembly of Chondromyces apiculatus DSM 436.</title>
        <authorList>
            <person name="Sharma G."/>
            <person name="Khatri I."/>
            <person name="Kaur C."/>
            <person name="Mayilraj S."/>
            <person name="Subramanian S."/>
        </authorList>
    </citation>
    <scope>NUCLEOTIDE SEQUENCE [LARGE SCALE GENOMIC DNA]</scope>
    <source>
        <strain evidence="2 3">DSM 436</strain>
    </source>
</reference>